<dbReference type="PANTHER" id="PTHR46796">
    <property type="entry name" value="HTH-TYPE TRANSCRIPTIONAL ACTIVATOR RHAS-RELATED"/>
    <property type="match status" value="1"/>
</dbReference>
<gene>
    <name evidence="5" type="ORF">GT347_25685</name>
</gene>
<dbReference type="InterPro" id="IPR020449">
    <property type="entry name" value="Tscrpt_reg_AraC-type_HTH"/>
</dbReference>
<dbReference type="KEGG" id="xyk:GT347_25685"/>
<evidence type="ECO:0000313" key="5">
    <source>
        <dbReference type="EMBL" id="QHJ01078.1"/>
    </source>
</evidence>
<evidence type="ECO:0000313" key="6">
    <source>
        <dbReference type="Proteomes" id="UP000464787"/>
    </source>
</evidence>
<dbReference type="RefSeq" id="WP_160554887.1">
    <property type="nucleotide sequence ID" value="NZ_CP047650.1"/>
</dbReference>
<dbReference type="InterPro" id="IPR018060">
    <property type="entry name" value="HTH_AraC"/>
</dbReference>
<dbReference type="PANTHER" id="PTHR46796:SF14">
    <property type="entry name" value="TRANSCRIPTIONAL REGULATORY PROTEIN"/>
    <property type="match status" value="1"/>
</dbReference>
<keyword evidence="6" id="KW-1185">Reference proteome</keyword>
<dbReference type="SMART" id="SM00342">
    <property type="entry name" value="HTH_ARAC"/>
    <property type="match status" value="1"/>
</dbReference>
<dbReference type="Pfam" id="PF12833">
    <property type="entry name" value="HTH_18"/>
    <property type="match status" value="1"/>
</dbReference>
<dbReference type="GO" id="GO:0003700">
    <property type="term" value="F:DNA-binding transcription factor activity"/>
    <property type="evidence" value="ECO:0007669"/>
    <property type="project" value="InterPro"/>
</dbReference>
<dbReference type="Gene3D" id="1.10.10.60">
    <property type="entry name" value="Homeodomain-like"/>
    <property type="match status" value="2"/>
</dbReference>
<name>A0A857JBM7_9BURK</name>
<feature type="domain" description="HTH araC/xylS-type" evidence="4">
    <location>
        <begin position="192"/>
        <end position="290"/>
    </location>
</feature>
<sequence length="298" mass="32769">MSEAMDSLGCMASGLHQDQQLRGSGIVFHRKRAAADGINRVETPAADRGYLVGIAMGHGHQRRIFHGRESASHAFEKGAIYIRNFSDHYRADLQGPMDFLLLEISHEFFENATDGRCDTQVRSLECVTALPDPVLVHLAAAALPMLERPGRASPLFIDQLGVTMATYLLEQYGGAIAGSPRRPRTLSRQLEERAKEMLRARLDGEISVAAVAEACALSRSYFIRAFRETTGLTPHQWLTHQRLELARGLLAKTVQPLAEIATSCGFADQSHFTRVFTQAAGMPPGIWRKAVSPSPPHS</sequence>
<keyword evidence="3" id="KW-0804">Transcription</keyword>
<dbReference type="InterPro" id="IPR009057">
    <property type="entry name" value="Homeodomain-like_sf"/>
</dbReference>
<keyword evidence="2" id="KW-0238">DNA-binding</keyword>
<proteinExistence type="predicted"/>
<dbReference type="EMBL" id="CP047650">
    <property type="protein sequence ID" value="QHJ01078.1"/>
    <property type="molecule type" value="Genomic_DNA"/>
</dbReference>
<dbReference type="PROSITE" id="PS01124">
    <property type="entry name" value="HTH_ARAC_FAMILY_2"/>
    <property type="match status" value="1"/>
</dbReference>
<reference evidence="5 6" key="1">
    <citation type="submission" date="2020-01" db="EMBL/GenBank/DDBJ databases">
        <title>Genome sequencing of strain KACC 21265.</title>
        <authorList>
            <person name="Heo J."/>
            <person name="Kim S.-J."/>
            <person name="Kim J.-S."/>
            <person name="Hong S.-B."/>
            <person name="Kwon S.-W."/>
        </authorList>
    </citation>
    <scope>NUCLEOTIDE SEQUENCE [LARGE SCALE GENOMIC DNA]</scope>
    <source>
        <strain evidence="5 6">KACC 21265</strain>
    </source>
</reference>
<evidence type="ECO:0000259" key="4">
    <source>
        <dbReference type="PROSITE" id="PS01124"/>
    </source>
</evidence>
<dbReference type="Proteomes" id="UP000464787">
    <property type="component" value="Chromosome"/>
</dbReference>
<keyword evidence="1" id="KW-0805">Transcription regulation</keyword>
<dbReference type="GO" id="GO:0043565">
    <property type="term" value="F:sequence-specific DNA binding"/>
    <property type="evidence" value="ECO:0007669"/>
    <property type="project" value="InterPro"/>
</dbReference>
<dbReference type="AlphaFoldDB" id="A0A857JBM7"/>
<evidence type="ECO:0000256" key="3">
    <source>
        <dbReference type="ARBA" id="ARBA00023163"/>
    </source>
</evidence>
<dbReference type="InterPro" id="IPR050204">
    <property type="entry name" value="AraC_XylS_family_regulators"/>
</dbReference>
<dbReference type="InterPro" id="IPR018062">
    <property type="entry name" value="HTH_AraC-typ_CS"/>
</dbReference>
<evidence type="ECO:0000256" key="1">
    <source>
        <dbReference type="ARBA" id="ARBA00023015"/>
    </source>
</evidence>
<dbReference type="PRINTS" id="PR00032">
    <property type="entry name" value="HTHARAC"/>
</dbReference>
<evidence type="ECO:0000256" key="2">
    <source>
        <dbReference type="ARBA" id="ARBA00023125"/>
    </source>
</evidence>
<accession>A0A857JBM7</accession>
<organism evidence="5 6">
    <name type="scientific">Xylophilus rhododendri</name>
    <dbReference type="NCBI Taxonomy" id="2697032"/>
    <lineage>
        <taxon>Bacteria</taxon>
        <taxon>Pseudomonadati</taxon>
        <taxon>Pseudomonadota</taxon>
        <taxon>Betaproteobacteria</taxon>
        <taxon>Burkholderiales</taxon>
        <taxon>Xylophilus</taxon>
    </lineage>
</organism>
<protein>
    <submittedName>
        <fullName evidence="5">Helix-turn-helix domain-containing protein</fullName>
    </submittedName>
</protein>
<dbReference type="PROSITE" id="PS00041">
    <property type="entry name" value="HTH_ARAC_FAMILY_1"/>
    <property type="match status" value="1"/>
</dbReference>
<dbReference type="SUPFAM" id="SSF46689">
    <property type="entry name" value="Homeodomain-like"/>
    <property type="match status" value="2"/>
</dbReference>